<dbReference type="CDD" id="cd00093">
    <property type="entry name" value="HTH_XRE"/>
    <property type="match status" value="1"/>
</dbReference>
<dbReference type="PROSITE" id="PS50943">
    <property type="entry name" value="HTH_CROC1"/>
    <property type="match status" value="1"/>
</dbReference>
<name>A0A562WSE4_9BACT</name>
<protein>
    <recommendedName>
        <fullName evidence="2">HTH cro/C1-type domain-containing protein</fullName>
    </recommendedName>
</protein>
<dbReference type="Gene3D" id="1.10.260.40">
    <property type="entry name" value="lambda repressor-like DNA-binding domains"/>
    <property type="match status" value="1"/>
</dbReference>
<dbReference type="AlphaFoldDB" id="A0A562WSE4"/>
<keyword evidence="4" id="KW-1185">Reference proteome</keyword>
<gene>
    <name evidence="3" type="ORF">JN12_00202</name>
</gene>
<organism evidence="3 4">
    <name type="scientific">Geobacter argillaceus</name>
    <dbReference type="NCBI Taxonomy" id="345631"/>
    <lineage>
        <taxon>Bacteria</taxon>
        <taxon>Pseudomonadati</taxon>
        <taxon>Thermodesulfobacteriota</taxon>
        <taxon>Desulfuromonadia</taxon>
        <taxon>Geobacterales</taxon>
        <taxon>Geobacteraceae</taxon>
        <taxon>Geobacter</taxon>
    </lineage>
</organism>
<dbReference type="Proteomes" id="UP000319449">
    <property type="component" value="Unassembled WGS sequence"/>
</dbReference>
<feature type="region of interest" description="Disordered" evidence="1">
    <location>
        <begin position="38"/>
        <end position="104"/>
    </location>
</feature>
<comment type="caution">
    <text evidence="3">The sequence shown here is derived from an EMBL/GenBank/DDBJ whole genome shotgun (WGS) entry which is preliminary data.</text>
</comment>
<dbReference type="InterPro" id="IPR010982">
    <property type="entry name" value="Lambda_DNA-bd_dom_sf"/>
</dbReference>
<dbReference type="SUPFAM" id="SSF47413">
    <property type="entry name" value="lambda repressor-like DNA-binding domains"/>
    <property type="match status" value="1"/>
</dbReference>
<evidence type="ECO:0000313" key="4">
    <source>
        <dbReference type="Proteomes" id="UP000319449"/>
    </source>
</evidence>
<evidence type="ECO:0000256" key="1">
    <source>
        <dbReference type="SAM" id="MobiDB-lite"/>
    </source>
</evidence>
<accession>A0A562WSE4</accession>
<sequence length="161" mass="16651">MNHEELVDVSAAVTDAATAGTSRRRIAATGIADVFGIDLAGSGDALPPPPAVSAAKRPGRGKVSTPSADAQPSVAKPSTKAAPATSERRNGTAGTVPFPDPLTGDAIRAWRSSLGETQTEFAARCRITSSSISQWEKKGTSVIGVQSRTLAALRKAWKLTR</sequence>
<dbReference type="InterPro" id="IPR001387">
    <property type="entry name" value="Cro/C1-type_HTH"/>
</dbReference>
<proteinExistence type="predicted"/>
<evidence type="ECO:0000313" key="3">
    <source>
        <dbReference type="EMBL" id="TWJ33528.1"/>
    </source>
</evidence>
<evidence type="ECO:0000259" key="2">
    <source>
        <dbReference type="PROSITE" id="PS50943"/>
    </source>
</evidence>
<reference evidence="3 4" key="1">
    <citation type="submission" date="2019-07" db="EMBL/GenBank/DDBJ databases">
        <title>Genomic Encyclopedia of Archaeal and Bacterial Type Strains, Phase II (KMG-II): from individual species to whole genera.</title>
        <authorList>
            <person name="Goeker M."/>
        </authorList>
    </citation>
    <scope>NUCLEOTIDE SEQUENCE [LARGE SCALE GENOMIC DNA]</scope>
    <source>
        <strain evidence="3 4">ATCC BAA-1139</strain>
    </source>
</reference>
<feature type="domain" description="HTH cro/C1-type" evidence="2">
    <location>
        <begin position="107"/>
        <end position="137"/>
    </location>
</feature>
<dbReference type="GO" id="GO:0003677">
    <property type="term" value="F:DNA binding"/>
    <property type="evidence" value="ECO:0007669"/>
    <property type="project" value="InterPro"/>
</dbReference>
<dbReference type="EMBL" id="VLLN01000001">
    <property type="protein sequence ID" value="TWJ33528.1"/>
    <property type="molecule type" value="Genomic_DNA"/>
</dbReference>